<dbReference type="Pfam" id="PF06207">
    <property type="entry name" value="DUF1002"/>
    <property type="match status" value="1"/>
</dbReference>
<organism evidence="2 3">
    <name type="scientific">Bacillus gobiensis</name>
    <dbReference type="NCBI Taxonomy" id="1441095"/>
    <lineage>
        <taxon>Bacteria</taxon>
        <taxon>Bacillati</taxon>
        <taxon>Bacillota</taxon>
        <taxon>Bacilli</taxon>
        <taxon>Bacillales</taxon>
        <taxon>Bacillaceae</taxon>
        <taxon>Bacillus</taxon>
    </lineage>
</organism>
<evidence type="ECO:0000313" key="2">
    <source>
        <dbReference type="EMBL" id="ALC81469.1"/>
    </source>
</evidence>
<proteinExistence type="predicted"/>
<evidence type="ECO:0000313" key="3">
    <source>
        <dbReference type="Proteomes" id="UP000067625"/>
    </source>
</evidence>
<name>A0A0M5JBG1_9BACI</name>
<keyword evidence="3" id="KW-1185">Reference proteome</keyword>
<gene>
    <name evidence="2" type="ORF">AM592_07560</name>
</gene>
<evidence type="ECO:0008006" key="4">
    <source>
        <dbReference type="Google" id="ProtNLM"/>
    </source>
</evidence>
<dbReference type="OrthoDB" id="9810153at2"/>
<protein>
    <recommendedName>
        <fullName evidence="4">DUF1002 domain-containing protein</fullName>
    </recommendedName>
</protein>
<feature type="chain" id="PRO_5038791861" description="DUF1002 domain-containing protein" evidence="1">
    <location>
        <begin position="24"/>
        <end position="309"/>
    </location>
</feature>
<feature type="signal peptide" evidence="1">
    <location>
        <begin position="1"/>
        <end position="23"/>
    </location>
</feature>
<evidence type="ECO:0000256" key="1">
    <source>
        <dbReference type="SAM" id="SignalP"/>
    </source>
</evidence>
<dbReference type="InterPro" id="IPR009343">
    <property type="entry name" value="DUF1002"/>
</dbReference>
<accession>A0A0M5JBG1</accession>
<dbReference type="RefSeq" id="WP_053603227.1">
    <property type="nucleotide sequence ID" value="NZ_CP012600.1"/>
</dbReference>
<reference evidence="2 3" key="2">
    <citation type="journal article" date="2016" name="Int. J. Syst. Evol. Microbiol.">
        <title>Bacillus gobiensis sp. nov., isolated from a soil sample.</title>
        <authorList>
            <person name="Liu B."/>
            <person name="Liu G.H."/>
            <person name="Cetin S."/>
            <person name="Schumann P."/>
            <person name="Pan Z.Z."/>
            <person name="Chen Q.Q."/>
        </authorList>
    </citation>
    <scope>NUCLEOTIDE SEQUENCE [LARGE SCALE GENOMIC DNA]</scope>
    <source>
        <strain evidence="2 3">FJAT-4402</strain>
    </source>
</reference>
<keyword evidence="1" id="KW-0732">Signal</keyword>
<reference evidence="3" key="1">
    <citation type="submission" date="2015-08" db="EMBL/GenBank/DDBJ databases">
        <title>Genome sequencing project for genomic taxonomy and phylogenomics of Bacillus-like bacteria.</title>
        <authorList>
            <person name="Liu B."/>
            <person name="Wang J."/>
            <person name="Zhu Y."/>
            <person name="Liu G."/>
            <person name="Chen Q."/>
            <person name="Chen Z."/>
            <person name="Lan J."/>
            <person name="Che J."/>
            <person name="Ge C."/>
            <person name="Shi H."/>
            <person name="Pan Z."/>
            <person name="Liu X."/>
        </authorList>
    </citation>
    <scope>NUCLEOTIDE SEQUENCE [LARGE SCALE GENOMIC DNA]</scope>
    <source>
        <strain evidence="3">FJAT-4402</strain>
    </source>
</reference>
<dbReference type="EMBL" id="CP012600">
    <property type="protein sequence ID" value="ALC81469.1"/>
    <property type="molecule type" value="Genomic_DNA"/>
</dbReference>
<dbReference type="PATRIC" id="fig|1441095.3.peg.1665"/>
<dbReference type="AlphaFoldDB" id="A0A0M5JBG1"/>
<dbReference type="STRING" id="1441095.AM592_07560"/>
<sequence>MKKRMAGIILAVLLIGVPQISMADAAVGDFTVTLGEDLTKEQQQTILNEMNAPENATIIKVSNEEEHKYLGDYISKGQIGTRALSSSSITIEKSGSGLEVKTKNISTITDEMYLNALMTAGVKDATVYVTAPFEVSGTAALTGLIKAYELSSDKAIPEDVKKVANEELVTTSELGKSIGEENASALMAKIKEEVAKNGVPENEQELRDIVNRSANELGVTITEEQMNSLISLFNNMKNVNIDWNQVGDQLNQAKDKISKFLDSEEGQGILQSIKDFFVALWNAIVSIFTGGGSENNADGAPAVRYHKNA</sequence>
<dbReference type="Proteomes" id="UP000067625">
    <property type="component" value="Chromosome"/>
</dbReference>